<evidence type="ECO:0000256" key="9">
    <source>
        <dbReference type="PROSITE-ProRule" id="PRU00520"/>
    </source>
</evidence>
<dbReference type="GO" id="GO:0016874">
    <property type="term" value="F:ligase activity"/>
    <property type="evidence" value="ECO:0007669"/>
    <property type="project" value="UniProtKB-UniRule"/>
</dbReference>
<name>A0A7C4D7H4_STAMA</name>
<dbReference type="PANTHER" id="PTHR42959">
    <property type="entry name" value="CARBAMOYLTRANSFERASE"/>
    <property type="match status" value="1"/>
</dbReference>
<reference evidence="12" key="1">
    <citation type="journal article" date="2020" name="mSystems">
        <title>Genome- and Community-Level Interaction Insights into Carbon Utilization and Element Cycling Functions of Hydrothermarchaeota in Hydrothermal Sediment.</title>
        <authorList>
            <person name="Zhou Z."/>
            <person name="Liu Y."/>
            <person name="Xu W."/>
            <person name="Pan J."/>
            <person name="Luo Z.H."/>
            <person name="Li M."/>
        </authorList>
    </citation>
    <scope>NUCLEOTIDE SEQUENCE [LARGE SCALE GENOMIC DNA]</scope>
    <source>
        <strain evidence="12">SpSt-642</strain>
    </source>
</reference>
<dbReference type="InterPro" id="IPR055128">
    <property type="entry name" value="HypF_C_2"/>
</dbReference>
<feature type="domain" description="YrdC-like" evidence="11">
    <location>
        <begin position="202"/>
        <end position="388"/>
    </location>
</feature>
<keyword evidence="9" id="KW-0378">Hydrolase</keyword>
<comment type="pathway">
    <text evidence="1">Protein modification; [NiFe] hydrogenase maturation.</text>
</comment>
<evidence type="ECO:0000256" key="8">
    <source>
        <dbReference type="PIRNR" id="PIRNR006256"/>
    </source>
</evidence>
<dbReference type="Pfam" id="PF22521">
    <property type="entry name" value="HypF_C_2"/>
    <property type="match status" value="1"/>
</dbReference>
<dbReference type="GO" id="GO:0051604">
    <property type="term" value="P:protein maturation"/>
    <property type="evidence" value="ECO:0007669"/>
    <property type="project" value="TreeGrafter"/>
</dbReference>
<feature type="active site" evidence="9">
    <location>
        <position position="36"/>
    </location>
</feature>
<evidence type="ECO:0000256" key="7">
    <source>
        <dbReference type="ARBA" id="ARBA00048220"/>
    </source>
</evidence>
<comment type="catalytic activity">
    <reaction evidence="9">
        <text>an acyl phosphate + H2O = a carboxylate + phosphate + H(+)</text>
        <dbReference type="Rhea" id="RHEA:14965"/>
        <dbReference type="ChEBI" id="CHEBI:15377"/>
        <dbReference type="ChEBI" id="CHEBI:15378"/>
        <dbReference type="ChEBI" id="CHEBI:29067"/>
        <dbReference type="ChEBI" id="CHEBI:43474"/>
        <dbReference type="ChEBI" id="CHEBI:59918"/>
        <dbReference type="EC" id="3.6.1.7"/>
    </reaction>
</comment>
<dbReference type="Pfam" id="PF01300">
    <property type="entry name" value="Sua5_yciO_yrdC"/>
    <property type="match status" value="1"/>
</dbReference>
<feature type="active site" evidence="9">
    <location>
        <position position="18"/>
    </location>
</feature>
<proteinExistence type="inferred from homology"/>
<dbReference type="InterPro" id="IPR017968">
    <property type="entry name" value="Acylphosphatase_CS"/>
</dbReference>
<keyword evidence="5" id="KW-0863">Zinc-finger</keyword>
<dbReference type="EC" id="6.2.-.-" evidence="8"/>
<dbReference type="InterPro" id="IPR051060">
    <property type="entry name" value="Carbamoyltrans_HypF-like"/>
</dbReference>
<dbReference type="SUPFAM" id="SSF55821">
    <property type="entry name" value="YrdC/RibB"/>
    <property type="match status" value="1"/>
</dbReference>
<sequence>MKAYRLIVTGLVQGVGFRPFIHRLAVKNNVNGFVRNIGGSEVEIWIEGFVDNIERFVESIKNDKPIVAYIDEVIIEEKEPQGYTSFQILPSSSDRITRSNIPPDFAICRDCLNEILDPSNRRYRYPFNSCAYCGPRFSYIYKVPYDRENTAMSKYRLCKECLIEYNNLENIRRYHAEGISCPNDGPRLYLINAKTWESIETKDPVTETAKLIDEGYIVAIKGIGGFHIACLASCDETVLKLRYRKRRLTKPFAVMGLNTSVLEKLVYIDESDRFLLESPQSPILLLPKKPDTPVSKYVSPGLSHEGVFIAYTPLHYLLLMETRDKFLVMTSGNIHGEPMCIDEDCVRNRLKNIVDYVLTHDRVIVNRVDDSVLRKTLGNYVFLRRSRGYAPQWIRLKKDLSGVFIGFGSDLNNVFSIGFENKIVMSQYIGDLDSFEAQRDLLKYLDFLVHNYHIDPSKAIVVVDKHPQYVSRSIGYEYASRYNTMVIDIQHHYAHAIGALYEAGLEGSYISLVIDGLGWGDDNTIWGGELLVINDLEPVYSRIGSINQLPLTSDRDTFYPMRLLVGLMTIMGYDWNDIERLLSRLGVYDKSLFEYTIVYKLVQSNKYTPASSTGRLIDLVSALLNVCSYRSYDGEPAIKLEALADRADRIVDIPGFRIVNRDGLNKLDYYSAIEWLIENRDLLSPEVLARSFLYNLGYWFGELLTNSIKGLRIENTVLISGGAAVNNYIGMGFKQRLDEDDLKLYIPLKIPLNDEGVCFGQVVAASLYRNKLY</sequence>
<dbReference type="Gene3D" id="3.30.110.120">
    <property type="match status" value="1"/>
</dbReference>
<dbReference type="InterPro" id="IPR004421">
    <property type="entry name" value="Carbamoyltransferase_HypF"/>
</dbReference>
<evidence type="ECO:0000256" key="2">
    <source>
        <dbReference type="ARBA" id="ARBA00008097"/>
    </source>
</evidence>
<keyword evidence="12" id="KW-0808">Transferase</keyword>
<dbReference type="InterPro" id="IPR006070">
    <property type="entry name" value="Sua5-like_dom"/>
</dbReference>
<keyword evidence="4" id="KW-0479">Metal-binding</keyword>
<dbReference type="InterPro" id="IPR036046">
    <property type="entry name" value="Acylphosphatase-like_dom_sf"/>
</dbReference>
<dbReference type="AlphaFoldDB" id="A0A7C4D7H4"/>
<dbReference type="GO" id="GO:0003725">
    <property type="term" value="F:double-stranded RNA binding"/>
    <property type="evidence" value="ECO:0007669"/>
    <property type="project" value="InterPro"/>
</dbReference>
<comment type="similarity">
    <text evidence="2 8">Belongs to the carbamoyltransferase HypF family.</text>
</comment>
<dbReference type="Gene3D" id="3.30.420.360">
    <property type="match status" value="1"/>
</dbReference>
<dbReference type="InterPro" id="IPR041440">
    <property type="entry name" value="HypF_C"/>
</dbReference>
<evidence type="ECO:0000256" key="1">
    <source>
        <dbReference type="ARBA" id="ARBA00004711"/>
    </source>
</evidence>
<dbReference type="Gene3D" id="3.90.870.50">
    <property type="match status" value="1"/>
</dbReference>
<keyword evidence="3" id="KW-0436">Ligase</keyword>
<dbReference type="SUPFAM" id="SSF54975">
    <property type="entry name" value="Acylphosphatase/BLUF domain-like"/>
    <property type="match status" value="1"/>
</dbReference>
<dbReference type="GO" id="GO:0008270">
    <property type="term" value="F:zinc ion binding"/>
    <property type="evidence" value="ECO:0007669"/>
    <property type="project" value="UniProtKB-KW"/>
</dbReference>
<dbReference type="InterPro" id="IPR017945">
    <property type="entry name" value="DHBP_synth_RibB-like_a/b_dom"/>
</dbReference>
<evidence type="ECO:0000256" key="4">
    <source>
        <dbReference type="ARBA" id="ARBA00022723"/>
    </source>
</evidence>
<accession>A0A7C4D7H4</accession>
<evidence type="ECO:0000313" key="12">
    <source>
        <dbReference type="EMBL" id="HGM58821.1"/>
    </source>
</evidence>
<comment type="catalytic activity">
    <reaction evidence="7">
        <text>C-terminal L-cysteinyl-[HypE protein] + carbamoyl phosphate + ATP + H2O = C-terminal S-carboxamide-L-cysteinyl-[HypE protein] + AMP + phosphate + diphosphate + H(+)</text>
        <dbReference type="Rhea" id="RHEA:55636"/>
        <dbReference type="Rhea" id="RHEA-COMP:14247"/>
        <dbReference type="Rhea" id="RHEA-COMP:14392"/>
        <dbReference type="ChEBI" id="CHEBI:15377"/>
        <dbReference type="ChEBI" id="CHEBI:15378"/>
        <dbReference type="ChEBI" id="CHEBI:30616"/>
        <dbReference type="ChEBI" id="CHEBI:33019"/>
        <dbReference type="ChEBI" id="CHEBI:43474"/>
        <dbReference type="ChEBI" id="CHEBI:58228"/>
        <dbReference type="ChEBI" id="CHEBI:76913"/>
        <dbReference type="ChEBI" id="CHEBI:139126"/>
        <dbReference type="ChEBI" id="CHEBI:456215"/>
    </reaction>
</comment>
<evidence type="ECO:0000259" key="10">
    <source>
        <dbReference type="PROSITE" id="PS51160"/>
    </source>
</evidence>
<dbReference type="Pfam" id="PF00708">
    <property type="entry name" value="Acylphosphatase"/>
    <property type="match status" value="1"/>
</dbReference>
<dbReference type="UniPathway" id="UPA00335"/>
<comment type="caution">
    <text evidence="12">The sequence shown here is derived from an EMBL/GenBank/DDBJ whole genome shotgun (WGS) entry which is preliminary data.</text>
</comment>
<feature type="domain" description="Acylphosphatase-like" evidence="10">
    <location>
        <begin position="3"/>
        <end position="90"/>
    </location>
</feature>
<organism evidence="12">
    <name type="scientific">Staphylothermus marinus</name>
    <dbReference type="NCBI Taxonomy" id="2280"/>
    <lineage>
        <taxon>Archaea</taxon>
        <taxon>Thermoproteota</taxon>
        <taxon>Thermoprotei</taxon>
        <taxon>Desulfurococcales</taxon>
        <taxon>Desulfurococcaceae</taxon>
        <taxon>Staphylothermus</taxon>
    </lineage>
</organism>
<dbReference type="GO" id="GO:0016743">
    <property type="term" value="F:carboxyl- or carbamoyltransferase activity"/>
    <property type="evidence" value="ECO:0007669"/>
    <property type="project" value="UniProtKB-UniRule"/>
</dbReference>
<dbReference type="Gene3D" id="3.30.420.40">
    <property type="match status" value="1"/>
</dbReference>
<evidence type="ECO:0000256" key="5">
    <source>
        <dbReference type="ARBA" id="ARBA00022771"/>
    </source>
</evidence>
<dbReference type="PROSITE" id="PS51160">
    <property type="entry name" value="ACYLPHOSPHATASE_3"/>
    <property type="match status" value="1"/>
</dbReference>
<keyword evidence="6" id="KW-0862">Zinc</keyword>
<dbReference type="PROSITE" id="PS00150">
    <property type="entry name" value="ACYLPHOSPHATASE_1"/>
    <property type="match status" value="1"/>
</dbReference>
<dbReference type="InterPro" id="IPR011125">
    <property type="entry name" value="Znf_HypF"/>
</dbReference>
<evidence type="ECO:0000259" key="11">
    <source>
        <dbReference type="PROSITE" id="PS51163"/>
    </source>
</evidence>
<evidence type="ECO:0000256" key="3">
    <source>
        <dbReference type="ARBA" id="ARBA00022598"/>
    </source>
</evidence>
<evidence type="ECO:0000256" key="6">
    <source>
        <dbReference type="ARBA" id="ARBA00022833"/>
    </source>
</evidence>
<dbReference type="EMBL" id="DTBJ01000033">
    <property type="protein sequence ID" value="HGM58821.1"/>
    <property type="molecule type" value="Genomic_DNA"/>
</dbReference>
<protein>
    <recommendedName>
        <fullName evidence="8">Carbamoyltransferase</fullName>
        <ecNumber evidence="8">6.2.-.-</ecNumber>
    </recommendedName>
</protein>
<dbReference type="Pfam" id="PF07503">
    <property type="entry name" value="zf-HYPF"/>
    <property type="match status" value="2"/>
</dbReference>
<dbReference type="Pfam" id="PF17788">
    <property type="entry name" value="HypF_C"/>
    <property type="match status" value="1"/>
</dbReference>
<dbReference type="InterPro" id="IPR001792">
    <property type="entry name" value="Acylphosphatase-like_dom"/>
</dbReference>
<dbReference type="NCBIfam" id="TIGR00143">
    <property type="entry name" value="hypF"/>
    <property type="match status" value="1"/>
</dbReference>
<gene>
    <name evidence="12" type="primary">hypF</name>
    <name evidence="12" type="ORF">ENU14_04475</name>
</gene>
<dbReference type="PROSITE" id="PS51163">
    <property type="entry name" value="YRDC"/>
    <property type="match status" value="1"/>
</dbReference>
<dbReference type="PIRSF" id="PIRSF006256">
    <property type="entry name" value="CMPcnvr_hdrg_mat"/>
    <property type="match status" value="1"/>
</dbReference>
<dbReference type="PANTHER" id="PTHR42959:SF1">
    <property type="entry name" value="CARBAMOYLTRANSFERASE HYPF"/>
    <property type="match status" value="1"/>
</dbReference>
<dbReference type="GO" id="GO:0003998">
    <property type="term" value="F:acylphosphatase activity"/>
    <property type="evidence" value="ECO:0007669"/>
    <property type="project" value="UniProtKB-EC"/>
</dbReference>